<evidence type="ECO:0000313" key="1">
    <source>
        <dbReference type="EMBL" id="WZC48348.1"/>
    </source>
</evidence>
<sequence length="135" mass="14815">MTLFTCSRFDLDAGQAERIYTSDELAYPLTGLKDIVPNRWTKTVLDGRDPFLSETVEGLRDVFPDHEKIEDLGLGAAINIPAFVNGKLLGTANLLAPDHAYSSKTLEQLAPLSICLSVTFLAYTFNTSRVAGEFT</sequence>
<accession>A0ABZ2V332</accession>
<reference evidence="2" key="1">
    <citation type="submission" date="2024-04" db="EMBL/GenBank/DDBJ databases">
        <title>Phylogenomic analyses of a clade within the roseobacter group suggest taxonomic reassignments of species of the genera Aestuariivita, Citreicella, Loktanella, Nautella, Pelagibaca, Ruegeria, Thalassobius, Thiobacimonas and Tropicibacter, and the proposal o.</title>
        <authorList>
            <person name="Jeon C.O."/>
        </authorList>
    </citation>
    <scope>NUCLEOTIDE SEQUENCE [LARGE SCALE GENOMIC DNA]</scope>
    <source>
        <strain evidence="2">BS5-3</strain>
    </source>
</reference>
<dbReference type="RefSeq" id="WP_341366465.1">
    <property type="nucleotide sequence ID" value="NZ_CP150951.2"/>
</dbReference>
<evidence type="ECO:0000313" key="2">
    <source>
        <dbReference type="Proteomes" id="UP001440612"/>
    </source>
</evidence>
<keyword evidence="2" id="KW-1185">Reference proteome</keyword>
<evidence type="ECO:0008006" key="3">
    <source>
        <dbReference type="Google" id="ProtNLM"/>
    </source>
</evidence>
<name>A0ABZ2V332_9RHOB</name>
<proteinExistence type="predicted"/>
<protein>
    <recommendedName>
        <fullName evidence="3">GAF domain-containing protein</fullName>
    </recommendedName>
</protein>
<dbReference type="Proteomes" id="UP001440612">
    <property type="component" value="Chromosome"/>
</dbReference>
<gene>
    <name evidence="1" type="ORF">AABB29_15995</name>
</gene>
<organism evidence="1 2">
    <name type="scientific">Yoonia phaeophyticola</name>
    <dbReference type="NCBI Taxonomy" id="3137369"/>
    <lineage>
        <taxon>Bacteria</taxon>
        <taxon>Pseudomonadati</taxon>
        <taxon>Pseudomonadota</taxon>
        <taxon>Alphaproteobacteria</taxon>
        <taxon>Rhodobacterales</taxon>
        <taxon>Paracoccaceae</taxon>
        <taxon>Yoonia</taxon>
    </lineage>
</organism>
<dbReference type="EMBL" id="CP150951">
    <property type="protein sequence ID" value="WZC48348.1"/>
    <property type="molecule type" value="Genomic_DNA"/>
</dbReference>